<dbReference type="Gene3D" id="3.40.50.2000">
    <property type="entry name" value="Glycogen Phosphorylase B"/>
    <property type="match status" value="2"/>
</dbReference>
<evidence type="ECO:0000256" key="1">
    <source>
        <dbReference type="ARBA" id="ARBA00022676"/>
    </source>
</evidence>
<proteinExistence type="predicted"/>
<dbReference type="InterPro" id="IPR051199">
    <property type="entry name" value="LPS_LOS_Heptosyltrfase"/>
</dbReference>
<dbReference type="GO" id="GO:0008713">
    <property type="term" value="F:ADP-heptose-lipopolysaccharide heptosyltransferase activity"/>
    <property type="evidence" value="ECO:0007669"/>
    <property type="project" value="TreeGrafter"/>
</dbReference>
<dbReference type="EMBL" id="VFJB01000008">
    <property type="protein sequence ID" value="KAA0257369.1"/>
    <property type="molecule type" value="Genomic_DNA"/>
</dbReference>
<accession>A0A5A8F136</accession>
<reference evidence="3 4" key="1">
    <citation type="submission" date="2019-06" db="EMBL/GenBank/DDBJ databases">
        <title>Genomic insights into carbon and energy metabolism of Deferribacter autotrophicus revealed new metabolic traits in the phylum Deferribacteres.</title>
        <authorList>
            <person name="Slobodkin A.I."/>
            <person name="Slobodkina G.B."/>
            <person name="Allioux M."/>
            <person name="Alain K."/>
            <person name="Jebbar M."/>
            <person name="Shadrin V."/>
            <person name="Kublanov I.V."/>
            <person name="Toshchakov S.V."/>
            <person name="Bonch-Osmolovskaya E.A."/>
        </authorList>
    </citation>
    <scope>NUCLEOTIDE SEQUENCE [LARGE SCALE GENOMIC DNA]</scope>
    <source>
        <strain evidence="3 4">SL50</strain>
    </source>
</reference>
<keyword evidence="2 3" id="KW-0808">Transferase</keyword>
<evidence type="ECO:0000256" key="2">
    <source>
        <dbReference type="ARBA" id="ARBA00022679"/>
    </source>
</evidence>
<dbReference type="OrthoDB" id="9768048at2"/>
<dbReference type="GO" id="GO:0009244">
    <property type="term" value="P:lipopolysaccharide core region biosynthetic process"/>
    <property type="evidence" value="ECO:0007669"/>
    <property type="project" value="TreeGrafter"/>
</dbReference>
<dbReference type="CDD" id="cd03789">
    <property type="entry name" value="GT9_LPS_heptosyltransferase"/>
    <property type="match status" value="1"/>
</dbReference>
<dbReference type="PANTHER" id="PTHR30160">
    <property type="entry name" value="TETRAACYLDISACCHARIDE 4'-KINASE-RELATED"/>
    <property type="match status" value="1"/>
</dbReference>
<keyword evidence="1" id="KW-0328">Glycosyltransferase</keyword>
<organism evidence="3 4">
    <name type="scientific">Deferribacter autotrophicus</name>
    <dbReference type="NCBI Taxonomy" id="500465"/>
    <lineage>
        <taxon>Bacteria</taxon>
        <taxon>Pseudomonadati</taxon>
        <taxon>Deferribacterota</taxon>
        <taxon>Deferribacteres</taxon>
        <taxon>Deferribacterales</taxon>
        <taxon>Deferribacteraceae</taxon>
        <taxon>Deferribacter</taxon>
    </lineage>
</organism>
<keyword evidence="4" id="KW-1185">Reference proteome</keyword>
<dbReference type="RefSeq" id="WP_149267042.1">
    <property type="nucleotide sequence ID" value="NZ_VFJB01000008.1"/>
</dbReference>
<dbReference type="Proteomes" id="UP000322876">
    <property type="component" value="Unassembled WGS sequence"/>
</dbReference>
<sequence>MGKKVLFVRFSSIGDIILTTGVINLFHKQYPEYEIHFLTAKGFEDLIASRPEIKKILSIDRKSSLFEYLKFIQDNINDYDYIFDLHSNLRTFFLKIFSPSEISSYKKDSFKRRMFVKFRLFKNSLEKHVVEKYYDAVNKILPVEIDTIEDLRPTLKKISQKEDTIVIHPFASKKTKEWPHFDELAIKLADKGEKITIVGNGNFNIKHKNICDLTNKTTFTELITIIAKAKLLITTDSGPMHIGIGCNTATIAIFGSTTKELGFYPIFEHSHVIENNSLDCRPCHIHGLSKCPKKHFKCMMDINADEVYEKIKTFLRSI</sequence>
<dbReference type="SUPFAM" id="SSF53756">
    <property type="entry name" value="UDP-Glycosyltransferase/glycogen phosphorylase"/>
    <property type="match status" value="1"/>
</dbReference>
<dbReference type="GO" id="GO:0005829">
    <property type="term" value="C:cytosol"/>
    <property type="evidence" value="ECO:0007669"/>
    <property type="project" value="TreeGrafter"/>
</dbReference>
<name>A0A5A8F136_9BACT</name>
<evidence type="ECO:0000313" key="3">
    <source>
        <dbReference type="EMBL" id="KAA0257369.1"/>
    </source>
</evidence>
<comment type="caution">
    <text evidence="3">The sequence shown here is derived from an EMBL/GenBank/DDBJ whole genome shotgun (WGS) entry which is preliminary data.</text>
</comment>
<gene>
    <name evidence="3" type="ORF">FHQ18_09995</name>
</gene>
<evidence type="ECO:0000313" key="4">
    <source>
        <dbReference type="Proteomes" id="UP000322876"/>
    </source>
</evidence>
<protein>
    <submittedName>
        <fullName evidence="3">Glycosyltransferase family 9 protein</fullName>
    </submittedName>
</protein>
<dbReference type="AlphaFoldDB" id="A0A5A8F136"/>
<dbReference type="Pfam" id="PF01075">
    <property type="entry name" value="Glyco_transf_9"/>
    <property type="match status" value="1"/>
</dbReference>
<dbReference type="InterPro" id="IPR002201">
    <property type="entry name" value="Glyco_trans_9"/>
</dbReference>
<dbReference type="PANTHER" id="PTHR30160:SF1">
    <property type="entry name" value="LIPOPOLYSACCHARIDE 1,2-N-ACETYLGLUCOSAMINETRANSFERASE-RELATED"/>
    <property type="match status" value="1"/>
</dbReference>